<feature type="region of interest" description="Disordered" evidence="1">
    <location>
        <begin position="43"/>
        <end position="67"/>
    </location>
</feature>
<evidence type="ECO:0000256" key="1">
    <source>
        <dbReference type="SAM" id="MobiDB-lite"/>
    </source>
</evidence>
<proteinExistence type="predicted"/>
<gene>
    <name evidence="2" type="ORF">E2C01_100873</name>
</gene>
<dbReference type="Proteomes" id="UP000324222">
    <property type="component" value="Unassembled WGS sequence"/>
</dbReference>
<name>A0A5B7K956_PORTR</name>
<accession>A0A5B7K956</accession>
<dbReference type="EMBL" id="VSRR010144634">
    <property type="protein sequence ID" value="MPD05143.1"/>
    <property type="molecule type" value="Genomic_DNA"/>
</dbReference>
<comment type="caution">
    <text evidence="2">The sequence shown here is derived from an EMBL/GenBank/DDBJ whole genome shotgun (WGS) entry which is preliminary data.</text>
</comment>
<feature type="compositionally biased region" description="Polar residues" evidence="1">
    <location>
        <begin position="43"/>
        <end position="54"/>
    </location>
</feature>
<evidence type="ECO:0000313" key="3">
    <source>
        <dbReference type="Proteomes" id="UP000324222"/>
    </source>
</evidence>
<dbReference type="AlphaFoldDB" id="A0A5B7K956"/>
<reference evidence="2 3" key="1">
    <citation type="submission" date="2019-05" db="EMBL/GenBank/DDBJ databases">
        <title>Another draft genome of Portunus trituberculatus and its Hox gene families provides insights of decapod evolution.</title>
        <authorList>
            <person name="Jeong J.-H."/>
            <person name="Song I."/>
            <person name="Kim S."/>
            <person name="Choi T."/>
            <person name="Kim D."/>
            <person name="Ryu S."/>
            <person name="Kim W."/>
        </authorList>
    </citation>
    <scope>NUCLEOTIDE SEQUENCE [LARGE SCALE GENOMIC DNA]</scope>
    <source>
        <tissue evidence="2">Muscle</tissue>
    </source>
</reference>
<organism evidence="2 3">
    <name type="scientific">Portunus trituberculatus</name>
    <name type="common">Swimming crab</name>
    <name type="synonym">Neptunus trituberculatus</name>
    <dbReference type="NCBI Taxonomy" id="210409"/>
    <lineage>
        <taxon>Eukaryota</taxon>
        <taxon>Metazoa</taxon>
        <taxon>Ecdysozoa</taxon>
        <taxon>Arthropoda</taxon>
        <taxon>Crustacea</taxon>
        <taxon>Multicrustacea</taxon>
        <taxon>Malacostraca</taxon>
        <taxon>Eumalacostraca</taxon>
        <taxon>Eucarida</taxon>
        <taxon>Decapoda</taxon>
        <taxon>Pleocyemata</taxon>
        <taxon>Brachyura</taxon>
        <taxon>Eubrachyura</taxon>
        <taxon>Portunoidea</taxon>
        <taxon>Portunidae</taxon>
        <taxon>Portuninae</taxon>
        <taxon>Portunus</taxon>
    </lineage>
</organism>
<sequence length="67" mass="7494">MLLTTSRDGHVTSCDILTRMLRVARHSSCRWTGSQQPRLMACLSQSDGRSNASAATEEDEERQVMKP</sequence>
<evidence type="ECO:0000313" key="2">
    <source>
        <dbReference type="EMBL" id="MPD05143.1"/>
    </source>
</evidence>
<keyword evidence="3" id="KW-1185">Reference proteome</keyword>
<protein>
    <submittedName>
        <fullName evidence="2">Uncharacterized protein</fullName>
    </submittedName>
</protein>